<dbReference type="InterPro" id="IPR004099">
    <property type="entry name" value="Pyr_nucl-diS_OxRdtase_dimer"/>
</dbReference>
<evidence type="ECO:0000256" key="2">
    <source>
        <dbReference type="ARBA" id="ARBA00009130"/>
    </source>
</evidence>
<keyword evidence="11" id="KW-1185">Reference proteome</keyword>
<evidence type="ECO:0000259" key="9">
    <source>
        <dbReference type="Pfam" id="PF07992"/>
    </source>
</evidence>
<dbReference type="OrthoDB" id="9802028at2"/>
<dbReference type="PANTHER" id="PTHR43429:SF1">
    <property type="entry name" value="NAD(P)H SULFUR OXIDOREDUCTASE (COA-DEPENDENT)"/>
    <property type="match status" value="1"/>
</dbReference>
<comment type="cofactor">
    <cofactor evidence="1">
        <name>FAD</name>
        <dbReference type="ChEBI" id="CHEBI:57692"/>
    </cofactor>
</comment>
<feature type="domain" description="Pyridine nucleotide-disulphide oxidoreductase dimerisation" evidence="8">
    <location>
        <begin position="334"/>
        <end position="425"/>
    </location>
</feature>
<dbReference type="RefSeq" id="WP_133442073.1">
    <property type="nucleotide sequence ID" value="NZ_CP034726.1"/>
</dbReference>
<dbReference type="PRINTS" id="PR00411">
    <property type="entry name" value="PNDRDTASEI"/>
</dbReference>
<evidence type="ECO:0000259" key="8">
    <source>
        <dbReference type="Pfam" id="PF02852"/>
    </source>
</evidence>
<keyword evidence="3" id="KW-0285">Flavoprotein</keyword>
<dbReference type="Gene3D" id="3.30.390.30">
    <property type="match status" value="1"/>
</dbReference>
<comment type="similarity">
    <text evidence="2">Belongs to the class-III pyridine nucleotide-disulfide oxidoreductase family.</text>
</comment>
<sequence length="452" mass="50157">MKVIIVGCTHAGTYAASTILREHPGTQVTIYERNDTVSFLSCGIALWLDKKIANPKGLFYSSPQQLEKQGAKVEINHDVQNIDTKNKVVTVKNLKTGKVAKDHYDKLVMSTGSRPFIPPIEGVKNPNVYLCKSWNDAKRIFNKMKTTKRITVIGCGMIGAELADSFSNQGNKVYLIDQGSRPLGKYFDKRFTDIITKSYEAHNVTLAMNQQVKKISGNGPVIVTTSDGSQFKSDIVILCVGFRPNAQLLDGKVKMIRGTIVTNRYMQSSDPNIFAAGDCSMIYYNPTKSLFYAPLATNAVRQGLLVGKNIVEPTVRYMGTQASSGLKLYDRTIVASGMNMGMAKKFHMNVHQVVAETNYRPSFMPTTAPVLMSLVYDPKTRRILGGAFMCKHDVSMAANALSILIQNDNTIDQLAMVDMLFQPYFDAPFNYMNILGQVAVAHEDKLKKENNK</sequence>
<keyword evidence="7" id="KW-0676">Redox-active center</keyword>
<dbReference type="Pfam" id="PF07992">
    <property type="entry name" value="Pyr_redox_2"/>
    <property type="match status" value="1"/>
</dbReference>
<dbReference type="InterPro" id="IPR023753">
    <property type="entry name" value="FAD/NAD-binding_dom"/>
</dbReference>
<dbReference type="Proteomes" id="UP000294321">
    <property type="component" value="Chromosome"/>
</dbReference>
<protein>
    <submittedName>
        <fullName evidence="10">NADH oxidase</fullName>
    </submittedName>
</protein>
<keyword evidence="6" id="KW-0558">Oxidation</keyword>
<dbReference type="SUPFAM" id="SSF51905">
    <property type="entry name" value="FAD/NAD(P)-binding domain"/>
    <property type="match status" value="1"/>
</dbReference>
<dbReference type="Gene3D" id="3.50.50.60">
    <property type="entry name" value="FAD/NAD(P)-binding domain"/>
    <property type="match status" value="2"/>
</dbReference>
<evidence type="ECO:0000256" key="3">
    <source>
        <dbReference type="ARBA" id="ARBA00022630"/>
    </source>
</evidence>
<evidence type="ECO:0000256" key="5">
    <source>
        <dbReference type="ARBA" id="ARBA00023002"/>
    </source>
</evidence>
<feature type="domain" description="FAD/NAD(P)-binding" evidence="9">
    <location>
        <begin position="1"/>
        <end position="303"/>
    </location>
</feature>
<dbReference type="GO" id="GO:0016491">
    <property type="term" value="F:oxidoreductase activity"/>
    <property type="evidence" value="ECO:0007669"/>
    <property type="project" value="UniProtKB-KW"/>
</dbReference>
<evidence type="ECO:0000256" key="4">
    <source>
        <dbReference type="ARBA" id="ARBA00022827"/>
    </source>
</evidence>
<evidence type="ECO:0000256" key="7">
    <source>
        <dbReference type="ARBA" id="ARBA00023284"/>
    </source>
</evidence>
<dbReference type="EMBL" id="CP034726">
    <property type="protein sequence ID" value="QBP18514.1"/>
    <property type="molecule type" value="Genomic_DNA"/>
</dbReference>
<reference evidence="11" key="1">
    <citation type="submission" date="2018-12" db="EMBL/GenBank/DDBJ databases">
        <title>A new species of lactobacillus.</title>
        <authorList>
            <person name="Jian Y."/>
            <person name="Xin L."/>
            <person name="Hong Z.J."/>
            <person name="Ming L.Z."/>
            <person name="Hong X.Z."/>
        </authorList>
    </citation>
    <scope>NUCLEOTIDE SEQUENCE [LARGE SCALE GENOMIC DNA]</scope>
    <source>
        <strain evidence="11">HSLZ-75</strain>
    </source>
</reference>
<evidence type="ECO:0000256" key="1">
    <source>
        <dbReference type="ARBA" id="ARBA00001974"/>
    </source>
</evidence>
<organism evidence="10 11">
    <name type="scientific">Acetilactobacillus jinshanensis</name>
    <dbReference type="NCBI Taxonomy" id="1720083"/>
    <lineage>
        <taxon>Bacteria</taxon>
        <taxon>Bacillati</taxon>
        <taxon>Bacillota</taxon>
        <taxon>Bacilli</taxon>
        <taxon>Lactobacillales</taxon>
        <taxon>Lactobacillaceae</taxon>
        <taxon>Acetilactobacillus</taxon>
    </lineage>
</organism>
<dbReference type="KEGG" id="lji:ELX58_05075"/>
<dbReference type="PRINTS" id="PR00368">
    <property type="entry name" value="FADPNR"/>
</dbReference>
<dbReference type="InterPro" id="IPR036188">
    <property type="entry name" value="FAD/NAD-bd_sf"/>
</dbReference>
<accession>A0A4P6ZLA1</accession>
<keyword evidence="5" id="KW-0560">Oxidoreductase</keyword>
<gene>
    <name evidence="10" type="ORF">ELX58_05075</name>
</gene>
<dbReference type="AlphaFoldDB" id="A0A4P6ZLA1"/>
<evidence type="ECO:0000256" key="6">
    <source>
        <dbReference type="ARBA" id="ARBA00023097"/>
    </source>
</evidence>
<dbReference type="PANTHER" id="PTHR43429">
    <property type="entry name" value="PYRIDINE NUCLEOTIDE-DISULFIDE OXIDOREDUCTASE DOMAIN-CONTAINING"/>
    <property type="match status" value="1"/>
</dbReference>
<evidence type="ECO:0000313" key="10">
    <source>
        <dbReference type="EMBL" id="QBP18514.1"/>
    </source>
</evidence>
<keyword evidence="4" id="KW-0274">FAD</keyword>
<evidence type="ECO:0000313" key="11">
    <source>
        <dbReference type="Proteomes" id="UP000294321"/>
    </source>
</evidence>
<dbReference type="InterPro" id="IPR016156">
    <property type="entry name" value="FAD/NAD-linked_Rdtase_dimer_sf"/>
</dbReference>
<dbReference type="SUPFAM" id="SSF55424">
    <property type="entry name" value="FAD/NAD-linked reductases, dimerisation (C-terminal) domain"/>
    <property type="match status" value="1"/>
</dbReference>
<dbReference type="Pfam" id="PF02852">
    <property type="entry name" value="Pyr_redox_dim"/>
    <property type="match status" value="1"/>
</dbReference>
<dbReference type="InterPro" id="IPR050260">
    <property type="entry name" value="FAD-bd_OxRdtase"/>
</dbReference>
<name>A0A4P6ZLA1_9LACO</name>
<proteinExistence type="inferred from homology"/>